<keyword evidence="5" id="KW-0862">Zinc</keyword>
<dbReference type="InterPro" id="IPR026516">
    <property type="entry name" value="THAP1/10"/>
</dbReference>
<gene>
    <name evidence="16" type="primary">LOC115383934</name>
</gene>
<dbReference type="Pfam" id="PF05485">
    <property type="entry name" value="THAP"/>
    <property type="match status" value="1"/>
</dbReference>
<keyword evidence="8 12" id="KW-0238">DNA-binding</keyword>
<organism evidence="16 17">
    <name type="scientific">Salarias fasciatus</name>
    <name type="common">Jewelled blenny</name>
    <name type="synonym">Blennius fasciatus</name>
    <dbReference type="NCBI Taxonomy" id="181472"/>
    <lineage>
        <taxon>Eukaryota</taxon>
        <taxon>Metazoa</taxon>
        <taxon>Chordata</taxon>
        <taxon>Craniata</taxon>
        <taxon>Vertebrata</taxon>
        <taxon>Euteleostomi</taxon>
        <taxon>Actinopterygii</taxon>
        <taxon>Neopterygii</taxon>
        <taxon>Teleostei</taxon>
        <taxon>Neoteleostei</taxon>
        <taxon>Acanthomorphata</taxon>
        <taxon>Ovalentaria</taxon>
        <taxon>Blenniimorphae</taxon>
        <taxon>Blenniiformes</taxon>
        <taxon>Blennioidei</taxon>
        <taxon>Blenniidae</taxon>
        <taxon>Salariinae</taxon>
        <taxon>Salarias</taxon>
    </lineage>
</organism>
<comment type="function">
    <text evidence="13">DNA-binding transcription regulator that regulates endothelial cell proliferation and G1/S cell-cycle progression. Specifically binds the 5'-[AT]NTNN[GT]GGCA[AGT]-3' core DNA sequence and acts by modulating expression of pRB-E2F cell-cycle target genes.</text>
</comment>
<dbReference type="AlphaFoldDB" id="A0A672FWW9"/>
<dbReference type="PANTHER" id="PTHR46600:SF1">
    <property type="entry name" value="THAP DOMAIN-CONTAINING PROTEIN 1"/>
    <property type="match status" value="1"/>
</dbReference>
<evidence type="ECO:0000256" key="6">
    <source>
        <dbReference type="ARBA" id="ARBA00023015"/>
    </source>
</evidence>
<keyword evidence="7 13" id="KW-0175">Coiled coil</keyword>
<keyword evidence="17" id="KW-1185">Reference proteome</keyword>
<dbReference type="GO" id="GO:0043565">
    <property type="term" value="F:sequence-specific DNA binding"/>
    <property type="evidence" value="ECO:0007669"/>
    <property type="project" value="UniProtKB-UniRule"/>
</dbReference>
<keyword evidence="9 13" id="KW-0804">Transcription</keyword>
<dbReference type="GO" id="GO:0003700">
    <property type="term" value="F:DNA-binding transcription factor activity"/>
    <property type="evidence" value="ECO:0007669"/>
    <property type="project" value="UniProtKB-UniRule"/>
</dbReference>
<keyword evidence="6 13" id="KW-0805">Transcription regulation</keyword>
<feature type="domain" description="THAP-type" evidence="15">
    <location>
        <begin position="25"/>
        <end position="119"/>
    </location>
</feature>
<evidence type="ECO:0000256" key="4">
    <source>
        <dbReference type="ARBA" id="ARBA00022771"/>
    </source>
</evidence>
<evidence type="ECO:0000259" key="15">
    <source>
        <dbReference type="PROSITE" id="PS50950"/>
    </source>
</evidence>
<dbReference type="SUPFAM" id="SSF57716">
    <property type="entry name" value="Glucocorticoid receptor-like (DNA-binding domain)"/>
    <property type="match status" value="1"/>
</dbReference>
<dbReference type="PROSITE" id="PS50950">
    <property type="entry name" value="ZF_THAP"/>
    <property type="match status" value="1"/>
</dbReference>
<evidence type="ECO:0000256" key="1">
    <source>
        <dbReference type="ARBA" id="ARBA00004642"/>
    </source>
</evidence>
<evidence type="ECO:0000313" key="16">
    <source>
        <dbReference type="Ensembl" id="ENSSFAP00005011301.1"/>
    </source>
</evidence>
<reference evidence="16" key="2">
    <citation type="submission" date="2025-08" db="UniProtKB">
        <authorList>
            <consortium name="Ensembl"/>
        </authorList>
    </citation>
    <scope>IDENTIFICATION</scope>
</reference>
<dbReference type="InterPro" id="IPR006612">
    <property type="entry name" value="THAP_Znf"/>
</dbReference>
<evidence type="ECO:0000256" key="9">
    <source>
        <dbReference type="ARBA" id="ARBA00023163"/>
    </source>
</evidence>
<dbReference type="GO" id="GO:0001935">
    <property type="term" value="P:endothelial cell proliferation"/>
    <property type="evidence" value="ECO:0007669"/>
    <property type="project" value="UniProtKB-UniRule"/>
</dbReference>
<comment type="subcellular location">
    <subcellularLocation>
        <location evidence="1 13">Nucleus</location>
        <location evidence="1 13">Nucleoplasm</location>
    </subcellularLocation>
</comment>
<sequence>MATRSKGERCLSSSLASTDERGSKMVKSCCVVGCTNNKSKNPTLSFYMIPSECTEPERRQLWLQAINRKATSKSENRLTPLHNNLWHPRSDYTYVCSAHFISGAKNNDTTHPDYVPSIFPHKTTPSSSGLLPAPVEQLVVMKDELDQSDPELTDMKEEEEGVTAFSTVCVKCEEDEEEPQSLQRHQSAAASLSSDSWTPAAGIQKLVVVKEEDLQDWSSSLDQQDPKLLHMKEELAEQDESQQAGQLSESEEDITWFSVVTVKSEDEEEELHPIQTETVKEEEPSSSSSFTQMKSESDGEHYGGSDLVSGHIQPNTDEEDSDFSETDVSDEDDDSDSGPDDDDADAEAHTRWLRAIKEDEGPLFKILRGSAFACSQHFTPGNKHVSTCGGNKTKKGSVPSGLKWNEWRRDGSTEDTSCAGPALKDHNYTCHLS</sequence>
<dbReference type="GO" id="GO:0008270">
    <property type="term" value="F:zinc ion binding"/>
    <property type="evidence" value="ECO:0007669"/>
    <property type="project" value="UniProtKB-KW"/>
</dbReference>
<dbReference type="Proteomes" id="UP000472267">
    <property type="component" value="Chromosome 1"/>
</dbReference>
<comment type="similarity">
    <text evidence="2 13">Belongs to the THAP1 family.</text>
</comment>
<evidence type="ECO:0000256" key="11">
    <source>
        <dbReference type="ARBA" id="ARBA00023306"/>
    </source>
</evidence>
<evidence type="ECO:0000256" key="5">
    <source>
        <dbReference type="ARBA" id="ARBA00022833"/>
    </source>
</evidence>
<keyword evidence="10 13" id="KW-0539">Nucleus</keyword>
<feature type="compositionally biased region" description="Acidic residues" evidence="14">
    <location>
        <begin position="316"/>
        <end position="345"/>
    </location>
</feature>
<keyword evidence="3" id="KW-0479">Metal-binding</keyword>
<evidence type="ECO:0000256" key="10">
    <source>
        <dbReference type="ARBA" id="ARBA00023242"/>
    </source>
</evidence>
<keyword evidence="11 13" id="KW-0131">Cell cycle</keyword>
<reference evidence="16" key="1">
    <citation type="submission" date="2019-06" db="EMBL/GenBank/DDBJ databases">
        <authorList>
            <consortium name="Wellcome Sanger Institute Data Sharing"/>
        </authorList>
    </citation>
    <scope>NUCLEOTIDE SEQUENCE [LARGE SCALE GENOMIC DNA]</scope>
</reference>
<name>A0A672FWW9_SALFA</name>
<dbReference type="GO" id="GO:0005654">
    <property type="term" value="C:nucleoplasm"/>
    <property type="evidence" value="ECO:0007669"/>
    <property type="project" value="UniProtKB-SubCell"/>
</dbReference>
<evidence type="ECO:0000256" key="13">
    <source>
        <dbReference type="RuleBase" id="RU369073"/>
    </source>
</evidence>
<dbReference type="InParanoid" id="A0A672FWW9"/>
<dbReference type="Ensembl" id="ENSSFAT00005011779.1">
    <property type="protein sequence ID" value="ENSSFAP00005011301.1"/>
    <property type="gene ID" value="ENSSFAG00005006326.1"/>
</dbReference>
<keyword evidence="4 12" id="KW-0863">Zinc-finger</keyword>
<evidence type="ECO:0000256" key="14">
    <source>
        <dbReference type="SAM" id="MobiDB-lite"/>
    </source>
</evidence>
<evidence type="ECO:0000256" key="3">
    <source>
        <dbReference type="ARBA" id="ARBA00022723"/>
    </source>
</evidence>
<feature type="compositionally biased region" description="Polar residues" evidence="14">
    <location>
        <begin position="180"/>
        <end position="196"/>
    </location>
</feature>
<accession>A0A672FWW9</accession>
<dbReference type="SMART" id="SM00980">
    <property type="entry name" value="THAP"/>
    <property type="match status" value="1"/>
</dbReference>
<feature type="compositionally biased region" description="Polar residues" evidence="14">
    <location>
        <begin position="285"/>
        <end position="294"/>
    </location>
</feature>
<evidence type="ECO:0000256" key="8">
    <source>
        <dbReference type="ARBA" id="ARBA00023125"/>
    </source>
</evidence>
<protein>
    <recommendedName>
        <fullName evidence="13">THAP domain-containing protein 1</fullName>
    </recommendedName>
</protein>
<feature type="region of interest" description="Disordered" evidence="14">
    <location>
        <begin position="176"/>
        <end position="196"/>
    </location>
</feature>
<evidence type="ECO:0000313" key="17">
    <source>
        <dbReference type="Proteomes" id="UP000472267"/>
    </source>
</evidence>
<evidence type="ECO:0000256" key="12">
    <source>
        <dbReference type="PROSITE-ProRule" id="PRU00309"/>
    </source>
</evidence>
<proteinExistence type="inferred from homology"/>
<evidence type="ECO:0000256" key="7">
    <source>
        <dbReference type="ARBA" id="ARBA00023054"/>
    </source>
</evidence>
<reference evidence="16" key="3">
    <citation type="submission" date="2025-09" db="UniProtKB">
        <authorList>
            <consortium name="Ensembl"/>
        </authorList>
    </citation>
    <scope>IDENTIFICATION</scope>
</reference>
<evidence type="ECO:0000256" key="2">
    <source>
        <dbReference type="ARBA" id="ARBA00006177"/>
    </source>
</evidence>
<feature type="region of interest" description="Disordered" evidence="14">
    <location>
        <begin position="262"/>
        <end position="349"/>
    </location>
</feature>
<dbReference type="PANTHER" id="PTHR46600">
    <property type="entry name" value="THAP DOMAIN-CONTAINING"/>
    <property type="match status" value="1"/>
</dbReference>